<dbReference type="InterPro" id="IPR051210">
    <property type="entry name" value="Ub_ligase/GEF_domain"/>
</dbReference>
<evidence type="ECO:0000313" key="4">
    <source>
        <dbReference type="EMBL" id="PNH05248.1"/>
    </source>
</evidence>
<dbReference type="Pfam" id="PF00415">
    <property type="entry name" value="RCC1"/>
    <property type="match status" value="2"/>
</dbReference>
<gene>
    <name evidence="4" type="ORF">TSOC_008515</name>
</gene>
<evidence type="ECO:0000256" key="2">
    <source>
        <dbReference type="PROSITE-ProRule" id="PRU00235"/>
    </source>
</evidence>
<dbReference type="PROSITE" id="PS00626">
    <property type="entry name" value="RCC1_2"/>
    <property type="match status" value="1"/>
</dbReference>
<keyword evidence="1" id="KW-0677">Repeat</keyword>
<dbReference type="Proteomes" id="UP000236333">
    <property type="component" value="Unassembled WGS sequence"/>
</dbReference>
<accession>A0A2J7ZYB1</accession>
<dbReference type="PRINTS" id="PR00633">
    <property type="entry name" value="RCCNDNSATION"/>
</dbReference>
<sequence length="254" mass="25257">TEPGTPRTPGGSRRVGGYEAGSAVCVPTPVQAPLATKEVLGMAGGDFHTAFVTADSELYTAGFDDNGQLGRLARKPGGGGTGPPGHVTGLESYSVVAVGCGAAHTMALTEHVAAGDNHSGALTADGRVFTWGRGKYGQLGHGDWSNRSSPEPVSALRGLRATQLACGGGHTLVIVSVEPGSTSTISSTNSSTSSSINSTKINTNNNQAGASASAGDRASGGSSSVAEGGRGVLYSFGLGYWGATGLGSTDNVCR</sequence>
<evidence type="ECO:0000256" key="1">
    <source>
        <dbReference type="ARBA" id="ARBA00022737"/>
    </source>
</evidence>
<dbReference type="AlphaFoldDB" id="A0A2J7ZYB1"/>
<dbReference type="PROSITE" id="PS50012">
    <property type="entry name" value="RCC1_3"/>
    <property type="match status" value="2"/>
</dbReference>
<name>A0A2J7ZYB1_9CHLO</name>
<dbReference type="PANTHER" id="PTHR22870:SF408">
    <property type="entry name" value="OS09G0560450 PROTEIN"/>
    <property type="match status" value="1"/>
</dbReference>
<keyword evidence="5" id="KW-1185">Reference proteome</keyword>
<feature type="repeat" description="RCC1" evidence="2">
    <location>
        <begin position="56"/>
        <end position="111"/>
    </location>
</feature>
<dbReference type="OrthoDB" id="8068875at2759"/>
<evidence type="ECO:0000256" key="3">
    <source>
        <dbReference type="SAM" id="MobiDB-lite"/>
    </source>
</evidence>
<evidence type="ECO:0000313" key="5">
    <source>
        <dbReference type="Proteomes" id="UP000236333"/>
    </source>
</evidence>
<comment type="caution">
    <text evidence="4">The sequence shown here is derived from an EMBL/GenBank/DDBJ whole genome shotgun (WGS) entry which is preliminary data.</text>
</comment>
<reference evidence="4 5" key="1">
    <citation type="journal article" date="2017" name="Mol. Biol. Evol.">
        <title>The 4-celled Tetrabaena socialis nuclear genome reveals the essential components for genetic control of cell number at the origin of multicellularity in the volvocine lineage.</title>
        <authorList>
            <person name="Featherston J."/>
            <person name="Arakaki Y."/>
            <person name="Hanschen E.R."/>
            <person name="Ferris P.J."/>
            <person name="Michod R.E."/>
            <person name="Olson B.J.S.C."/>
            <person name="Nozaki H."/>
            <person name="Durand P.M."/>
        </authorList>
    </citation>
    <scope>NUCLEOTIDE SEQUENCE [LARGE SCALE GENOMIC DNA]</scope>
    <source>
        <strain evidence="4 5">NIES-571</strain>
    </source>
</reference>
<dbReference type="EMBL" id="PGGS01000321">
    <property type="protein sequence ID" value="PNH05248.1"/>
    <property type="molecule type" value="Genomic_DNA"/>
</dbReference>
<dbReference type="SUPFAM" id="SSF50985">
    <property type="entry name" value="RCC1/BLIP-II"/>
    <property type="match status" value="1"/>
</dbReference>
<feature type="compositionally biased region" description="Low complexity" evidence="3">
    <location>
        <begin position="181"/>
        <end position="224"/>
    </location>
</feature>
<dbReference type="Gene3D" id="2.130.10.30">
    <property type="entry name" value="Regulator of chromosome condensation 1/beta-lactamase-inhibitor protein II"/>
    <property type="match status" value="2"/>
</dbReference>
<organism evidence="4 5">
    <name type="scientific">Tetrabaena socialis</name>
    <dbReference type="NCBI Taxonomy" id="47790"/>
    <lineage>
        <taxon>Eukaryota</taxon>
        <taxon>Viridiplantae</taxon>
        <taxon>Chlorophyta</taxon>
        <taxon>core chlorophytes</taxon>
        <taxon>Chlorophyceae</taxon>
        <taxon>CS clade</taxon>
        <taxon>Chlamydomonadales</taxon>
        <taxon>Tetrabaenaceae</taxon>
        <taxon>Tetrabaena</taxon>
    </lineage>
</organism>
<protein>
    <submittedName>
        <fullName evidence="4">Putative E3 ubiquitin-protein ligase</fullName>
    </submittedName>
</protein>
<dbReference type="PANTHER" id="PTHR22870">
    <property type="entry name" value="REGULATOR OF CHROMOSOME CONDENSATION"/>
    <property type="match status" value="1"/>
</dbReference>
<feature type="non-terminal residue" evidence="4">
    <location>
        <position position="1"/>
    </location>
</feature>
<feature type="repeat" description="RCC1" evidence="2">
    <location>
        <begin position="126"/>
        <end position="177"/>
    </location>
</feature>
<feature type="region of interest" description="Disordered" evidence="3">
    <location>
        <begin position="180"/>
        <end position="224"/>
    </location>
</feature>
<dbReference type="InterPro" id="IPR000408">
    <property type="entry name" value="Reg_chr_condens"/>
</dbReference>
<proteinExistence type="predicted"/>
<dbReference type="InterPro" id="IPR009091">
    <property type="entry name" value="RCC1/BLIP-II"/>
</dbReference>